<keyword evidence="6" id="KW-1185">Reference proteome</keyword>
<dbReference type="Proteomes" id="UP000199352">
    <property type="component" value="Unassembled WGS sequence"/>
</dbReference>
<dbReference type="InterPro" id="IPR001680">
    <property type="entry name" value="WD40_rpt"/>
</dbReference>
<dbReference type="SUPFAM" id="SSF50978">
    <property type="entry name" value="WD40 repeat-like"/>
    <property type="match status" value="1"/>
</dbReference>
<sequence length="1136" mass="121979">MPRGERPLDEGDSPLLLFAADLRRLRADAGRPSYRELSRRAHFSASTLSDAAGGRKLPGLDVTLAYVRACHGDEAAWERRWHDLAVAMAQSRTHDGPSPYAGLNPFTIEDADRFFGREALTHTLLDRLGRQPFLAVFGASGEGKSSLLRAGIAAKFPNAVVCTPGADPDAALADALARDPDLLVVDQFEELFTLCEDEVRRAAFLDGLLAARCRRVIAVRSDFYPRCAEHPGLAEALTDAQVLLGTMTPDELRRAITQPAAAVGCTVETALLTTLVAEAAGRSGVLPLVSHALLETWHRRRGNTLTLAGYQAAGGIQGALAQSAEAAFATLDGDQQRLAKHLLLRLGADGAKRPIPRQEVVGEEVLDVLAGTRLITVGGHTVEITHEALFQAWPRLRAWLDEDREGLRTHRRLTDAARTWQELGRDTGSLYRSTRLAETTEWVARAEPELTGAEREFLGASRTLERRRSRRQRWVAAGLSALLLATTATAVVAVQQRREVDRLELVRRSQQLAETSEALSVSDPDRAAQTAVEAYRTYPTVEARGRVLSAAAGESRGREISPEAAGISRTLRHNGAWSMRFTNGTIALMGSHNLDVYDATTFEQVKSVPVVDESRYVFAWSMSDDGKLAVSDNHGAVTVRASLDARPARLDRQGPAAGVFFTGDGRTLLVGGDYVDLTTRRVRDHLPVGRIDGPFSVEDDRTLALVTGNSVTTWDLVTRHRTGGFSVGSGVIHRLSLLAGGEHAAVSTDEGLVQVRDTATGAIITTFPAHTGPVTALAVSPDESVLVTAGPDGRVHLWDLARGAELATLAGGEPVRALTFAPDGSLGVLTDTTLGFWPAATMPKPSGKPVRALAVDADGSVLTVDEAGVIEHRDSELRTVRRVETGSAQNWMCRFSPDRELVATGSPLSVREVATGKPVANLSTLGFSSDAHQPVAVEFSGTSLLTVGGEVPDGVWPVADGARPTLIGGLAWGTRTSAVFGRSDHEIVIGREDGGVSVRDIRTWVEKGLQSPHRRPVRALAISPDHRTLATGDDNGLIALWDTTTWEQTGELRGHAQAVTALQFSPDSSRLASGGRDRDVVVWDPATRSAWATLRGHSQPVTHLAWRPDGTSLVSAGTDRVAVWGLAVDQALDSID</sequence>
<dbReference type="InterPro" id="IPR019775">
    <property type="entry name" value="WD40_repeat_CS"/>
</dbReference>
<dbReference type="InterPro" id="IPR049052">
    <property type="entry name" value="nSTAND1"/>
</dbReference>
<reference evidence="6" key="1">
    <citation type="submission" date="2016-10" db="EMBL/GenBank/DDBJ databases">
        <authorList>
            <person name="Varghese N."/>
            <person name="Submissions S."/>
        </authorList>
    </citation>
    <scope>NUCLEOTIDE SEQUENCE [LARGE SCALE GENOMIC DNA]</scope>
    <source>
        <strain evidence="6">CGMCC 4.3525</strain>
    </source>
</reference>
<evidence type="ECO:0000256" key="1">
    <source>
        <dbReference type="ARBA" id="ARBA00022574"/>
    </source>
</evidence>
<dbReference type="SMART" id="SM00320">
    <property type="entry name" value="WD40"/>
    <property type="match status" value="5"/>
</dbReference>
<evidence type="ECO:0000259" key="4">
    <source>
        <dbReference type="Pfam" id="PF20703"/>
    </source>
</evidence>
<dbReference type="SUPFAM" id="SSF50993">
    <property type="entry name" value="Peptidase/esterase 'gauge' domain"/>
    <property type="match status" value="1"/>
</dbReference>
<dbReference type="STRING" id="402600.SAMN05216188_102252"/>
<evidence type="ECO:0000256" key="3">
    <source>
        <dbReference type="PROSITE-ProRule" id="PRU00221"/>
    </source>
</evidence>
<dbReference type="EMBL" id="FOFR01000002">
    <property type="protein sequence ID" value="SEQ16004.1"/>
    <property type="molecule type" value="Genomic_DNA"/>
</dbReference>
<name>A0A1H9DR63_9PSEU</name>
<organism evidence="5 6">
    <name type="scientific">Lentzea xinjiangensis</name>
    <dbReference type="NCBI Taxonomy" id="402600"/>
    <lineage>
        <taxon>Bacteria</taxon>
        <taxon>Bacillati</taxon>
        <taxon>Actinomycetota</taxon>
        <taxon>Actinomycetes</taxon>
        <taxon>Pseudonocardiales</taxon>
        <taxon>Pseudonocardiaceae</taxon>
        <taxon>Lentzea</taxon>
    </lineage>
</organism>
<gene>
    <name evidence="5" type="ORF">SAMN05216188_102252</name>
</gene>
<dbReference type="InterPro" id="IPR015943">
    <property type="entry name" value="WD40/YVTN_repeat-like_dom_sf"/>
</dbReference>
<feature type="repeat" description="WD" evidence="3">
    <location>
        <begin position="1052"/>
        <end position="1084"/>
    </location>
</feature>
<evidence type="ECO:0000313" key="5">
    <source>
        <dbReference type="EMBL" id="SEQ16004.1"/>
    </source>
</evidence>
<feature type="repeat" description="WD" evidence="3">
    <location>
        <begin position="1094"/>
        <end position="1120"/>
    </location>
</feature>
<dbReference type="CDD" id="cd00200">
    <property type="entry name" value="WD40"/>
    <property type="match status" value="1"/>
</dbReference>
<dbReference type="AlphaFoldDB" id="A0A1H9DR63"/>
<dbReference type="PANTHER" id="PTHR44019">
    <property type="entry name" value="WD REPEAT-CONTAINING PROTEIN 55"/>
    <property type="match status" value="1"/>
</dbReference>
<dbReference type="Pfam" id="PF20703">
    <property type="entry name" value="nSTAND1"/>
    <property type="match status" value="1"/>
</dbReference>
<dbReference type="PROSITE" id="PS50082">
    <property type="entry name" value="WD_REPEATS_2"/>
    <property type="match status" value="4"/>
</dbReference>
<proteinExistence type="predicted"/>
<dbReference type="Pfam" id="PF00400">
    <property type="entry name" value="WD40"/>
    <property type="match status" value="4"/>
</dbReference>
<evidence type="ECO:0000313" key="6">
    <source>
        <dbReference type="Proteomes" id="UP000199352"/>
    </source>
</evidence>
<dbReference type="InterPro" id="IPR050505">
    <property type="entry name" value="WDR55/POC1"/>
</dbReference>
<keyword evidence="2" id="KW-0677">Repeat</keyword>
<feature type="domain" description="Novel STAND NTPase 1" evidence="4">
    <location>
        <begin position="99"/>
        <end position="427"/>
    </location>
</feature>
<feature type="repeat" description="WD" evidence="3">
    <location>
        <begin position="767"/>
        <end position="808"/>
    </location>
</feature>
<protein>
    <submittedName>
        <fullName evidence="5">WD40 repeat</fullName>
    </submittedName>
</protein>
<evidence type="ECO:0000256" key="2">
    <source>
        <dbReference type="ARBA" id="ARBA00022737"/>
    </source>
</evidence>
<dbReference type="PANTHER" id="PTHR44019:SF8">
    <property type="entry name" value="POC1 CENTRIOLAR PROTEIN HOMOLOG"/>
    <property type="match status" value="1"/>
</dbReference>
<keyword evidence="1 3" id="KW-0853">WD repeat</keyword>
<dbReference type="InterPro" id="IPR027417">
    <property type="entry name" value="P-loop_NTPase"/>
</dbReference>
<dbReference type="InterPro" id="IPR036322">
    <property type="entry name" value="WD40_repeat_dom_sf"/>
</dbReference>
<dbReference type="PROSITE" id="PS00678">
    <property type="entry name" value="WD_REPEATS_1"/>
    <property type="match status" value="2"/>
</dbReference>
<dbReference type="SUPFAM" id="SSF52540">
    <property type="entry name" value="P-loop containing nucleoside triphosphate hydrolases"/>
    <property type="match status" value="1"/>
</dbReference>
<accession>A0A1H9DR63</accession>
<dbReference type="Gene3D" id="2.130.10.10">
    <property type="entry name" value="YVTN repeat-like/Quinoprotein amine dehydrogenase"/>
    <property type="match status" value="2"/>
</dbReference>
<feature type="repeat" description="WD" evidence="3">
    <location>
        <begin position="1010"/>
        <end position="1051"/>
    </location>
</feature>
<dbReference type="PROSITE" id="PS50294">
    <property type="entry name" value="WD_REPEATS_REGION"/>
    <property type="match status" value="3"/>
</dbReference>